<evidence type="ECO:0000256" key="2">
    <source>
        <dbReference type="SAM" id="MobiDB-lite"/>
    </source>
</evidence>
<dbReference type="CDD" id="cd02511">
    <property type="entry name" value="Beta4Glucosyltransferase"/>
    <property type="match status" value="1"/>
</dbReference>
<dbReference type="RefSeq" id="WP_188901904.1">
    <property type="nucleotide sequence ID" value="NZ_BMKS01000010.1"/>
</dbReference>
<dbReference type="InterPro" id="IPR029044">
    <property type="entry name" value="Nucleotide-diphossugar_trans"/>
</dbReference>
<comment type="similarity">
    <text evidence="1">Belongs to the glycosyltransferase 2 family. WaaE/KdtX subfamily.</text>
</comment>
<evidence type="ECO:0000256" key="1">
    <source>
        <dbReference type="ARBA" id="ARBA00038494"/>
    </source>
</evidence>
<evidence type="ECO:0000313" key="5">
    <source>
        <dbReference type="Proteomes" id="UP000597507"/>
    </source>
</evidence>
<dbReference type="EMBL" id="BMKS01000010">
    <property type="protein sequence ID" value="GGG41590.1"/>
    <property type="molecule type" value="Genomic_DNA"/>
</dbReference>
<protein>
    <submittedName>
        <fullName evidence="4">LPS biosynthesis</fullName>
    </submittedName>
</protein>
<proteinExistence type="inferred from homology"/>
<evidence type="ECO:0000259" key="3">
    <source>
        <dbReference type="Pfam" id="PF00535"/>
    </source>
</evidence>
<dbReference type="Gene3D" id="3.90.550.10">
    <property type="entry name" value="Spore Coat Polysaccharide Biosynthesis Protein SpsA, Chain A"/>
    <property type="match status" value="1"/>
</dbReference>
<dbReference type="SUPFAM" id="SSF53448">
    <property type="entry name" value="Nucleotide-diphospho-sugar transferases"/>
    <property type="match status" value="1"/>
</dbReference>
<dbReference type="InterPro" id="IPR001173">
    <property type="entry name" value="Glyco_trans_2-like"/>
</dbReference>
<gene>
    <name evidence="4" type="ORF">GCM10010964_31420</name>
</gene>
<sequence length="281" mass="30386">MTAPSPPRLSALVVARNEAAQLGDCLATLAFADEIVVVLDRTTDASAEIARAHGARVLEGAWEIEGERRNAGLDACTGDWILEVDADERVPPALAAEVRRVIAASAHAWHQVPVDNYVGTRLVRHGWGGSFGTTSVPRLSRRGAKRWKPQRVHPGLEWRGSEGPRLAHALVHHVDRDISDMLRRLDRYTDARAADLVARGEVGSTAANLRRFVSRFCKCYFARGGWREGGWGLLVSLCAGLYPLLAHLKAKLEPERHGAAPREAGDAPGEEAAAPAGTAAR</sequence>
<feature type="compositionally biased region" description="Low complexity" evidence="2">
    <location>
        <begin position="266"/>
        <end position="281"/>
    </location>
</feature>
<organism evidence="4 5">
    <name type="scientific">Caldovatus sediminis</name>
    <dbReference type="NCBI Taxonomy" id="2041189"/>
    <lineage>
        <taxon>Bacteria</taxon>
        <taxon>Pseudomonadati</taxon>
        <taxon>Pseudomonadota</taxon>
        <taxon>Alphaproteobacteria</taxon>
        <taxon>Acetobacterales</taxon>
        <taxon>Roseomonadaceae</taxon>
        <taxon>Caldovatus</taxon>
    </lineage>
</organism>
<keyword evidence="5" id="KW-1185">Reference proteome</keyword>
<dbReference type="PANTHER" id="PTHR43630">
    <property type="entry name" value="POLY-BETA-1,6-N-ACETYL-D-GLUCOSAMINE SYNTHASE"/>
    <property type="match status" value="1"/>
</dbReference>
<dbReference type="Proteomes" id="UP000597507">
    <property type="component" value="Unassembled WGS sequence"/>
</dbReference>
<dbReference type="PANTHER" id="PTHR43630:SF2">
    <property type="entry name" value="GLYCOSYLTRANSFERASE"/>
    <property type="match status" value="1"/>
</dbReference>
<accession>A0A8J3EEK0</accession>
<comment type="caution">
    <text evidence="4">The sequence shown here is derived from an EMBL/GenBank/DDBJ whole genome shotgun (WGS) entry which is preliminary data.</text>
</comment>
<dbReference type="AlphaFoldDB" id="A0A8J3EEK0"/>
<feature type="compositionally biased region" description="Basic and acidic residues" evidence="2">
    <location>
        <begin position="256"/>
        <end position="265"/>
    </location>
</feature>
<dbReference type="Pfam" id="PF00535">
    <property type="entry name" value="Glycos_transf_2"/>
    <property type="match status" value="1"/>
</dbReference>
<feature type="domain" description="Glycosyltransferase 2-like" evidence="3">
    <location>
        <begin position="10"/>
        <end position="127"/>
    </location>
</feature>
<reference evidence="4 5" key="1">
    <citation type="journal article" date="2014" name="Int. J. Syst. Evol. Microbiol.">
        <title>Complete genome sequence of Corynebacterium casei LMG S-19264T (=DSM 44701T), isolated from a smear-ripened cheese.</title>
        <authorList>
            <consortium name="US DOE Joint Genome Institute (JGI-PGF)"/>
            <person name="Walter F."/>
            <person name="Albersmeier A."/>
            <person name="Kalinowski J."/>
            <person name="Ruckert C."/>
        </authorList>
    </citation>
    <scope>NUCLEOTIDE SEQUENCE [LARGE SCALE GENOMIC DNA]</scope>
    <source>
        <strain evidence="4 5">CGMCC 1.16330</strain>
    </source>
</reference>
<name>A0A8J3EEK0_9PROT</name>
<evidence type="ECO:0000313" key="4">
    <source>
        <dbReference type="EMBL" id="GGG41590.1"/>
    </source>
</evidence>
<feature type="region of interest" description="Disordered" evidence="2">
    <location>
        <begin position="256"/>
        <end position="281"/>
    </location>
</feature>